<evidence type="ECO:0000256" key="1">
    <source>
        <dbReference type="SAM" id="MobiDB-lite"/>
    </source>
</evidence>
<name>A0A0D9AI32_STUST</name>
<reference evidence="2 3" key="1">
    <citation type="submission" date="2015-02" db="EMBL/GenBank/DDBJ databases">
        <title>Draft genome sequence of Pseudomonas stutzeri NT0128 isolated from wheat (Triticum turgidum) rhizosphere.</title>
        <authorList>
            <person name="Tovi N."/>
            <person name="Frenk S."/>
            <person name="Hadar Y."/>
            <person name="Minz D."/>
        </authorList>
    </citation>
    <scope>NUCLEOTIDE SEQUENCE [LARGE SCALE GENOMIC DNA]</scope>
    <source>
        <strain evidence="2 3">NT0128</strain>
    </source>
</reference>
<evidence type="ECO:0000313" key="3">
    <source>
        <dbReference type="Proteomes" id="UP000032487"/>
    </source>
</evidence>
<comment type="caution">
    <text evidence="2">The sequence shown here is derived from an EMBL/GenBank/DDBJ whole genome shotgun (WGS) entry which is preliminary data.</text>
</comment>
<dbReference type="EMBL" id="JYHV01000029">
    <property type="protein sequence ID" value="KJH80349.1"/>
    <property type="molecule type" value="Genomic_DNA"/>
</dbReference>
<gene>
    <name evidence="2" type="ORF">UF78_14770</name>
</gene>
<protein>
    <submittedName>
        <fullName evidence="2">Uncharacterized protein</fullName>
    </submittedName>
</protein>
<proteinExistence type="predicted"/>
<dbReference type="OrthoDB" id="6774771at2"/>
<sequence length="415" mass="46113">MKAELWECLGKALIDNAELLEHLMLADSGVPAPGKPKKWLTWILGQQLITEEDGVLHLSGELLNLGIQLTKPGAERFAPDMEENYIQIREGCEGYLDAKRDGRMDAAAEQHIRVRHSARQIVVHLRRESLGLRNFIESGYGYSIRIADRIRDIESVVGRVQRLHEKLGLFSYDSLYTLTQGDRALNRVLINDLLGAVSNNRAELLALLARLDTLTIQIRKQDTRLKKLHKVALYLQSGGSFDLEPLLDQPNAAAWVAASKQAIGGYLFTGNSPSEGLEAIEQLVSNLPKAKTKVAAPAEAESRAAQPVTRAEGTSEEAVEPFAAHHFKAMLRDLVATNRPQSAKAYWLDQGQPGVETGIWLYALDGFFVALQAYAQNEEGRSLSYVLVSEEAPFDRISANRQVTDLWLKRSKTHA</sequence>
<dbReference type="AlphaFoldDB" id="A0A0D9AI32"/>
<evidence type="ECO:0000313" key="2">
    <source>
        <dbReference type="EMBL" id="KJH80349.1"/>
    </source>
</evidence>
<organism evidence="2 3">
    <name type="scientific">Stutzerimonas stutzeri</name>
    <name type="common">Pseudomonas stutzeri</name>
    <dbReference type="NCBI Taxonomy" id="316"/>
    <lineage>
        <taxon>Bacteria</taxon>
        <taxon>Pseudomonadati</taxon>
        <taxon>Pseudomonadota</taxon>
        <taxon>Gammaproteobacteria</taxon>
        <taxon>Pseudomonadales</taxon>
        <taxon>Pseudomonadaceae</taxon>
        <taxon>Stutzerimonas</taxon>
    </lineage>
</organism>
<feature type="region of interest" description="Disordered" evidence="1">
    <location>
        <begin position="295"/>
        <end position="315"/>
    </location>
</feature>
<accession>A0A0D9AI32</accession>
<dbReference type="RefSeq" id="WP_045162974.1">
    <property type="nucleotide sequence ID" value="NZ_JYHV01000029.1"/>
</dbReference>
<feature type="compositionally biased region" description="Low complexity" evidence="1">
    <location>
        <begin position="295"/>
        <end position="305"/>
    </location>
</feature>
<dbReference type="Proteomes" id="UP000032487">
    <property type="component" value="Unassembled WGS sequence"/>
</dbReference>
<dbReference type="PATRIC" id="fig|316.101.peg.3708"/>